<sequence length="242" mass="27401">MNDTNSPAKKPFPLFIVLAVVGLALVGSLLFGVFVGKPMWDAAQEQITINRMKVIAIGMHNYHDTHQMFPQAAFQDEEGKPFCSWRAMISYIDESDLFKQYDRQQPWDSPDNLRFADETPEAFRSPQCDCSDGKTPFVVVVGPNTMFPADQQLDIRECKDGRENTLLLIADLENPVPWSEPRDLSLEDFLKRYSSQVTDQKPLYVALVHAGMVRISKIAPKDLENLAVRNDGQTISFEGRTM</sequence>
<comment type="caution">
    <text evidence="3">The sequence shown here is derived from an EMBL/GenBank/DDBJ whole genome shotgun (WGS) entry which is preliminary data.</text>
</comment>
<organism evidence="3 4">
    <name type="scientific">Blastopirellula marina</name>
    <dbReference type="NCBI Taxonomy" id="124"/>
    <lineage>
        <taxon>Bacteria</taxon>
        <taxon>Pseudomonadati</taxon>
        <taxon>Planctomycetota</taxon>
        <taxon>Planctomycetia</taxon>
        <taxon>Pirellulales</taxon>
        <taxon>Pirellulaceae</taxon>
        <taxon>Blastopirellula</taxon>
    </lineage>
</organism>
<feature type="domain" description="DUF1559" evidence="2">
    <location>
        <begin position="50"/>
        <end position="119"/>
    </location>
</feature>
<evidence type="ECO:0000313" key="4">
    <source>
        <dbReference type="Proteomes" id="UP000238322"/>
    </source>
</evidence>
<dbReference type="Proteomes" id="UP000238322">
    <property type="component" value="Unassembled WGS sequence"/>
</dbReference>
<keyword evidence="1" id="KW-1133">Transmembrane helix</keyword>
<evidence type="ECO:0000259" key="2">
    <source>
        <dbReference type="Pfam" id="PF07596"/>
    </source>
</evidence>
<reference evidence="3 4" key="1">
    <citation type="submission" date="2018-02" db="EMBL/GenBank/DDBJ databases">
        <title>Comparative genomes isolates from brazilian mangrove.</title>
        <authorList>
            <person name="Araujo J.E."/>
            <person name="Taketani R.G."/>
            <person name="Silva M.C.P."/>
            <person name="Loureco M.V."/>
            <person name="Andreote F.D."/>
        </authorList>
    </citation>
    <scope>NUCLEOTIDE SEQUENCE [LARGE SCALE GENOMIC DNA]</scope>
    <source>
        <strain evidence="3 4">Hex-1 MGV</strain>
    </source>
</reference>
<feature type="transmembrane region" description="Helical" evidence="1">
    <location>
        <begin position="12"/>
        <end position="35"/>
    </location>
</feature>
<keyword evidence="1" id="KW-0472">Membrane</keyword>
<dbReference type="OrthoDB" id="289878at2"/>
<protein>
    <recommendedName>
        <fullName evidence="2">DUF1559 domain-containing protein</fullName>
    </recommendedName>
</protein>
<dbReference type="InterPro" id="IPR011453">
    <property type="entry name" value="DUF1559"/>
</dbReference>
<dbReference type="Pfam" id="PF07596">
    <property type="entry name" value="SBP_bac_10"/>
    <property type="match status" value="1"/>
</dbReference>
<accession>A0A2S8FJB1</accession>
<dbReference type="RefSeq" id="WP_105331142.1">
    <property type="nucleotide sequence ID" value="NZ_PUHY01000012.1"/>
</dbReference>
<evidence type="ECO:0000313" key="3">
    <source>
        <dbReference type="EMBL" id="PQO32130.1"/>
    </source>
</evidence>
<keyword evidence="1" id="KW-0812">Transmembrane</keyword>
<evidence type="ECO:0000256" key="1">
    <source>
        <dbReference type="SAM" id="Phobius"/>
    </source>
</evidence>
<proteinExistence type="predicted"/>
<name>A0A2S8FJB1_9BACT</name>
<gene>
    <name evidence="3" type="ORF">C5Y83_17995</name>
</gene>
<dbReference type="AlphaFoldDB" id="A0A2S8FJB1"/>
<dbReference type="EMBL" id="PUHY01000012">
    <property type="protein sequence ID" value="PQO32130.1"/>
    <property type="molecule type" value="Genomic_DNA"/>
</dbReference>